<organism evidence="1 2">
    <name type="scientific">Mythimna loreyi</name>
    <dbReference type="NCBI Taxonomy" id="667449"/>
    <lineage>
        <taxon>Eukaryota</taxon>
        <taxon>Metazoa</taxon>
        <taxon>Ecdysozoa</taxon>
        <taxon>Arthropoda</taxon>
        <taxon>Hexapoda</taxon>
        <taxon>Insecta</taxon>
        <taxon>Pterygota</taxon>
        <taxon>Neoptera</taxon>
        <taxon>Endopterygota</taxon>
        <taxon>Lepidoptera</taxon>
        <taxon>Glossata</taxon>
        <taxon>Ditrysia</taxon>
        <taxon>Noctuoidea</taxon>
        <taxon>Noctuidae</taxon>
        <taxon>Noctuinae</taxon>
        <taxon>Hadenini</taxon>
        <taxon>Mythimna</taxon>
    </lineage>
</organism>
<proteinExistence type="predicted"/>
<gene>
    <name evidence="1" type="ORF">PYW08_005909</name>
</gene>
<keyword evidence="2" id="KW-1185">Reference proteome</keyword>
<dbReference type="EMBL" id="CM056794">
    <property type="protein sequence ID" value="KAJ8717510.1"/>
    <property type="molecule type" value="Genomic_DNA"/>
</dbReference>
<sequence length="557" mass="63290">MSLPFSISAKWVVLWSLWAASFVRQPTDILQLSNGPVRGSVSPDGYHKSFQAIPYASVPHRFQAPGPEPTWTNTFEAVDENVRCTQSVADAWTVGTADCLTLNVYTPLDAGPHTSLPVMFYIHGGGYFKGSGNKVFYGPNYLVPKRVILVTINYRLNIQGFLCLGIKENPGNAGMKDQVAALRWVQRNIRKFGGDPDNVTIFGESAGAASVSFHLYSPMSKGLFHKAITQSGSALAPWAYQYKPVYMASLLARTMLYESQDPHELYKYFMSKSNDELILTRVPRLEGNTIISEILYTPCREEPIEGVEPFLLESPFDLLSRGEYYKVPMIVGTNNEEGLLILGMDNDTMIPKLRFEKSLPRNLHIPDNETKLQVAKELEQLYMEGEKISLDSVVKISRWYGEPNLSFPSLSEVEGLLETSDQPVYSYLFKYCGRRNIPKFFLPKKLKAVPGATHADDIFYIFSQKIIFPNFERTMVDRFTTMWTNFAKYGDPTPEGSNLPVKWVRANKSEPTSLVIDDQFHMGPLWYNDRLKFLKEIYSKFRRKEDLSKNLESELQL</sequence>
<accession>A0ACC2QI07</accession>
<name>A0ACC2QI07_9NEOP</name>
<comment type="caution">
    <text evidence="1">The sequence shown here is derived from an EMBL/GenBank/DDBJ whole genome shotgun (WGS) entry which is preliminary data.</text>
</comment>
<protein>
    <submittedName>
        <fullName evidence="1">Uncharacterized protein</fullName>
    </submittedName>
</protein>
<evidence type="ECO:0000313" key="1">
    <source>
        <dbReference type="EMBL" id="KAJ8717510.1"/>
    </source>
</evidence>
<evidence type="ECO:0000313" key="2">
    <source>
        <dbReference type="Proteomes" id="UP001231649"/>
    </source>
</evidence>
<dbReference type="Proteomes" id="UP001231649">
    <property type="component" value="Chromosome 18"/>
</dbReference>
<reference evidence="1" key="1">
    <citation type="submission" date="2023-03" db="EMBL/GenBank/DDBJ databases">
        <title>Chromosome-level genomes of two armyworms, Mythimna separata and Mythimna loreyi, provide insights into the biosynthesis and reception of sex pheromones.</title>
        <authorList>
            <person name="Zhao H."/>
        </authorList>
    </citation>
    <scope>NUCLEOTIDE SEQUENCE</scope>
    <source>
        <strain evidence="1">BeijingLab</strain>
    </source>
</reference>